<dbReference type="InterPro" id="IPR016169">
    <property type="entry name" value="FAD-bd_PCMH_sub2"/>
</dbReference>
<dbReference type="HAMAP" id="MF_00037">
    <property type="entry name" value="MurB"/>
    <property type="match status" value="1"/>
</dbReference>
<dbReference type="STRING" id="1797532.A2729_04510"/>
<keyword evidence="7 16" id="KW-0285">Flavoprotein</keyword>
<gene>
    <name evidence="16" type="primary">murB</name>
    <name evidence="18" type="ORF">A2729_04510</name>
</gene>
<evidence type="ECO:0000313" key="19">
    <source>
        <dbReference type="Proteomes" id="UP000178930"/>
    </source>
</evidence>
<feature type="domain" description="FAD-binding PCMH-type" evidence="17">
    <location>
        <begin position="25"/>
        <end position="188"/>
    </location>
</feature>
<keyword evidence="12 16" id="KW-0560">Oxidoreductase</keyword>
<dbReference type="Pfam" id="PF02873">
    <property type="entry name" value="MurB_C"/>
    <property type="match status" value="1"/>
</dbReference>
<feature type="active site" evidence="16">
    <location>
        <position position="316"/>
    </location>
</feature>
<keyword evidence="10 16" id="KW-0133">Cell shape</keyword>
<keyword evidence="11 16" id="KW-0573">Peptidoglycan synthesis</keyword>
<evidence type="ECO:0000256" key="2">
    <source>
        <dbReference type="ARBA" id="ARBA00003921"/>
    </source>
</evidence>
<dbReference type="GO" id="GO:0051301">
    <property type="term" value="P:cell division"/>
    <property type="evidence" value="ECO:0007669"/>
    <property type="project" value="UniProtKB-KW"/>
</dbReference>
<keyword evidence="14 16" id="KW-0961">Cell wall biogenesis/degradation</keyword>
<dbReference type="NCBIfam" id="TIGR00179">
    <property type="entry name" value="murB"/>
    <property type="match status" value="1"/>
</dbReference>
<reference evidence="18 19" key="1">
    <citation type="journal article" date="2016" name="Nat. Commun.">
        <title>Thousands of microbial genomes shed light on interconnected biogeochemical processes in an aquifer system.</title>
        <authorList>
            <person name="Anantharaman K."/>
            <person name="Brown C.T."/>
            <person name="Hug L.A."/>
            <person name="Sharon I."/>
            <person name="Castelle C.J."/>
            <person name="Probst A.J."/>
            <person name="Thomas B.C."/>
            <person name="Singh A."/>
            <person name="Wilkins M.J."/>
            <person name="Karaoz U."/>
            <person name="Brodie E.L."/>
            <person name="Williams K.H."/>
            <person name="Hubbard S.S."/>
            <person name="Banfield J.F."/>
        </authorList>
    </citation>
    <scope>NUCLEOTIDE SEQUENCE [LARGE SCALE GENOMIC DNA]</scope>
</reference>
<evidence type="ECO:0000256" key="15">
    <source>
        <dbReference type="ARBA" id="ARBA00048914"/>
    </source>
</evidence>
<dbReference type="GO" id="GO:0071949">
    <property type="term" value="F:FAD binding"/>
    <property type="evidence" value="ECO:0007669"/>
    <property type="project" value="InterPro"/>
</dbReference>
<evidence type="ECO:0000256" key="12">
    <source>
        <dbReference type="ARBA" id="ARBA00023002"/>
    </source>
</evidence>
<comment type="pathway">
    <text evidence="4 16">Cell wall biogenesis; peptidoglycan biosynthesis.</text>
</comment>
<dbReference type="GO" id="GO:0071555">
    <property type="term" value="P:cell wall organization"/>
    <property type="evidence" value="ECO:0007669"/>
    <property type="project" value="UniProtKB-KW"/>
</dbReference>
<keyword evidence="9 16" id="KW-0521">NADP</keyword>
<accession>A0A1G1XUV0</accession>
<dbReference type="InterPro" id="IPR006094">
    <property type="entry name" value="Oxid_FAD_bind_N"/>
</dbReference>
<comment type="catalytic activity">
    <reaction evidence="15 16">
        <text>UDP-N-acetyl-alpha-D-muramate + NADP(+) = UDP-N-acetyl-3-O-(1-carboxyvinyl)-alpha-D-glucosamine + NADPH + H(+)</text>
        <dbReference type="Rhea" id="RHEA:12248"/>
        <dbReference type="ChEBI" id="CHEBI:15378"/>
        <dbReference type="ChEBI" id="CHEBI:57783"/>
        <dbReference type="ChEBI" id="CHEBI:58349"/>
        <dbReference type="ChEBI" id="CHEBI:68483"/>
        <dbReference type="ChEBI" id="CHEBI:70757"/>
        <dbReference type="EC" id="1.3.1.98"/>
    </reaction>
</comment>
<dbReference type="InterPro" id="IPR003170">
    <property type="entry name" value="MurB"/>
</dbReference>
<dbReference type="GO" id="GO:0009252">
    <property type="term" value="P:peptidoglycan biosynthetic process"/>
    <property type="evidence" value="ECO:0007669"/>
    <property type="project" value="UniProtKB-UniRule"/>
</dbReference>
<dbReference type="Gene3D" id="3.30.465.10">
    <property type="match status" value="1"/>
</dbReference>
<feature type="active site" description="Proton donor" evidence="16">
    <location>
        <position position="217"/>
    </location>
</feature>
<evidence type="ECO:0000256" key="1">
    <source>
        <dbReference type="ARBA" id="ARBA00001974"/>
    </source>
</evidence>
<evidence type="ECO:0000256" key="4">
    <source>
        <dbReference type="ARBA" id="ARBA00004752"/>
    </source>
</evidence>
<keyword evidence="8 16" id="KW-0274">FAD</keyword>
<dbReference type="SUPFAM" id="SSF56194">
    <property type="entry name" value="Uridine diphospho-N-Acetylenolpyruvylglucosamine reductase, MurB, C-terminal domain"/>
    <property type="match status" value="1"/>
</dbReference>
<dbReference type="Gene3D" id="3.30.43.10">
    <property type="entry name" value="Uridine Diphospho-n-acetylenolpyruvylglucosamine Reductase, domain 2"/>
    <property type="match status" value="1"/>
</dbReference>
<dbReference type="AlphaFoldDB" id="A0A1G1XUV0"/>
<evidence type="ECO:0000256" key="13">
    <source>
        <dbReference type="ARBA" id="ARBA00023306"/>
    </source>
</evidence>
<protein>
    <recommendedName>
        <fullName evidence="16">UDP-N-acetylenolpyruvoylglucosamine reductase</fullName>
        <ecNumber evidence="16">1.3.1.98</ecNumber>
    </recommendedName>
    <alternativeName>
        <fullName evidence="16">UDP-N-acetylmuramate dehydrogenase</fullName>
    </alternativeName>
</protein>
<feature type="active site" evidence="16">
    <location>
        <position position="167"/>
    </location>
</feature>
<dbReference type="Pfam" id="PF01565">
    <property type="entry name" value="FAD_binding_4"/>
    <property type="match status" value="1"/>
</dbReference>
<comment type="caution">
    <text evidence="18">The sequence shown here is derived from an EMBL/GenBank/DDBJ whole genome shotgun (WGS) entry which is preliminary data.</text>
</comment>
<sequence length="322" mass="36000">MLFKLKEKLPEIKENEPLVPHTTYKIGGPAKYFFEAKNNSDLIKALRAADQFKLKYFVLGGGSNILFSDNGFDGLVIKQSNDDFEIKGNKIFAESGADVQKVLMATLDAGLIGWSWAGGLPGTIGGAIRGNAGAYGKGMSDITESTELYYQGKVQFFSREQMKFSYRHSIAKIIPCVLIAAVLKLEKGDVIKDRAQVKDYIDYRIRTQPLDCPNVGCIFKNIDLTKIQVDKERIKKKLDITEVEWQKATKYNKLPVSFIFEKMNLKGKTMGGAQVSEKHGAFIINIGKAKAEHIVMLMSDLKMRVRNELGIALEEEIELVGF</sequence>
<dbReference type="PANTHER" id="PTHR21071:SF4">
    <property type="entry name" value="UDP-N-ACETYLENOLPYRUVOYLGLUCOSAMINE REDUCTASE"/>
    <property type="match status" value="1"/>
</dbReference>
<dbReference type="UniPathway" id="UPA00219"/>
<dbReference type="InterPro" id="IPR036635">
    <property type="entry name" value="MurB_C_sf"/>
</dbReference>
<dbReference type="InterPro" id="IPR011601">
    <property type="entry name" value="MurB_C"/>
</dbReference>
<keyword evidence="13 16" id="KW-0131">Cell cycle</keyword>
<evidence type="ECO:0000256" key="14">
    <source>
        <dbReference type="ARBA" id="ARBA00023316"/>
    </source>
</evidence>
<dbReference type="GO" id="GO:0008360">
    <property type="term" value="P:regulation of cell shape"/>
    <property type="evidence" value="ECO:0007669"/>
    <property type="project" value="UniProtKB-KW"/>
</dbReference>
<evidence type="ECO:0000259" key="17">
    <source>
        <dbReference type="PROSITE" id="PS51387"/>
    </source>
</evidence>
<dbReference type="InterPro" id="IPR016167">
    <property type="entry name" value="FAD-bd_PCMH_sub1"/>
</dbReference>
<dbReference type="Gene3D" id="3.90.78.10">
    <property type="entry name" value="UDP-N-acetylenolpyruvoylglucosamine reductase, C-terminal domain"/>
    <property type="match status" value="1"/>
</dbReference>
<keyword evidence="6 16" id="KW-0132">Cell division</keyword>
<dbReference type="EC" id="1.3.1.98" evidence="16"/>
<dbReference type="PANTHER" id="PTHR21071">
    <property type="entry name" value="UDP-N-ACETYLENOLPYRUVOYLGLUCOSAMINE REDUCTASE"/>
    <property type="match status" value="1"/>
</dbReference>
<evidence type="ECO:0000256" key="16">
    <source>
        <dbReference type="HAMAP-Rule" id="MF_00037"/>
    </source>
</evidence>
<evidence type="ECO:0000256" key="9">
    <source>
        <dbReference type="ARBA" id="ARBA00022857"/>
    </source>
</evidence>
<organism evidence="18 19">
    <name type="scientific">Candidatus Buchananbacteria bacterium RIFCSPHIGHO2_01_FULL_39_14</name>
    <dbReference type="NCBI Taxonomy" id="1797532"/>
    <lineage>
        <taxon>Bacteria</taxon>
        <taxon>Candidatus Buchananiibacteriota</taxon>
    </lineage>
</organism>
<comment type="cofactor">
    <cofactor evidence="1 16">
        <name>FAD</name>
        <dbReference type="ChEBI" id="CHEBI:57692"/>
    </cofactor>
</comment>
<dbReference type="PROSITE" id="PS51387">
    <property type="entry name" value="FAD_PCMH"/>
    <property type="match status" value="1"/>
</dbReference>
<evidence type="ECO:0000256" key="10">
    <source>
        <dbReference type="ARBA" id="ARBA00022960"/>
    </source>
</evidence>
<dbReference type="InterPro" id="IPR036318">
    <property type="entry name" value="FAD-bd_PCMH-like_sf"/>
</dbReference>
<name>A0A1G1XUV0_9BACT</name>
<dbReference type="Proteomes" id="UP000178930">
    <property type="component" value="Unassembled WGS sequence"/>
</dbReference>
<comment type="subcellular location">
    <subcellularLocation>
        <location evidence="3 16">Cytoplasm</location>
    </subcellularLocation>
</comment>
<dbReference type="InterPro" id="IPR016166">
    <property type="entry name" value="FAD-bd_PCMH"/>
</dbReference>
<comment type="similarity">
    <text evidence="16">Belongs to the MurB family.</text>
</comment>
<evidence type="ECO:0000256" key="7">
    <source>
        <dbReference type="ARBA" id="ARBA00022630"/>
    </source>
</evidence>
<dbReference type="SUPFAM" id="SSF56176">
    <property type="entry name" value="FAD-binding/transporter-associated domain-like"/>
    <property type="match status" value="1"/>
</dbReference>
<comment type="function">
    <text evidence="2 16">Cell wall formation.</text>
</comment>
<evidence type="ECO:0000313" key="18">
    <source>
        <dbReference type="EMBL" id="OGY43406.1"/>
    </source>
</evidence>
<keyword evidence="5 16" id="KW-0963">Cytoplasm</keyword>
<proteinExistence type="inferred from homology"/>
<evidence type="ECO:0000256" key="6">
    <source>
        <dbReference type="ARBA" id="ARBA00022618"/>
    </source>
</evidence>
<dbReference type="GO" id="GO:0008762">
    <property type="term" value="F:UDP-N-acetylmuramate dehydrogenase activity"/>
    <property type="evidence" value="ECO:0007669"/>
    <property type="project" value="UniProtKB-UniRule"/>
</dbReference>
<dbReference type="GO" id="GO:0005829">
    <property type="term" value="C:cytosol"/>
    <property type="evidence" value="ECO:0007669"/>
    <property type="project" value="TreeGrafter"/>
</dbReference>
<dbReference type="EMBL" id="MHIB01000037">
    <property type="protein sequence ID" value="OGY43406.1"/>
    <property type="molecule type" value="Genomic_DNA"/>
</dbReference>
<evidence type="ECO:0000256" key="11">
    <source>
        <dbReference type="ARBA" id="ARBA00022984"/>
    </source>
</evidence>
<evidence type="ECO:0000256" key="5">
    <source>
        <dbReference type="ARBA" id="ARBA00022490"/>
    </source>
</evidence>
<evidence type="ECO:0000256" key="8">
    <source>
        <dbReference type="ARBA" id="ARBA00022827"/>
    </source>
</evidence>
<evidence type="ECO:0000256" key="3">
    <source>
        <dbReference type="ARBA" id="ARBA00004496"/>
    </source>
</evidence>